<gene>
    <name evidence="2" type="ORF">C41B8_09641</name>
</gene>
<feature type="domain" description="T6SS Phospholipase effector Tle1-like catalytic" evidence="1">
    <location>
        <begin position="14"/>
        <end position="255"/>
    </location>
</feature>
<evidence type="ECO:0000259" key="1">
    <source>
        <dbReference type="Pfam" id="PF09994"/>
    </source>
</evidence>
<reference evidence="2 3" key="1">
    <citation type="submission" date="2013-03" db="EMBL/GenBank/DDBJ databases">
        <title>Salinisphaera hydrothermalis C41B8 Genome Sequencing.</title>
        <authorList>
            <person name="Li C."/>
            <person name="Lai Q."/>
            <person name="Shao Z."/>
        </authorList>
    </citation>
    <scope>NUCLEOTIDE SEQUENCE [LARGE SCALE GENOMIC DNA]</scope>
    <source>
        <strain evidence="2 3">C41B8</strain>
    </source>
</reference>
<dbReference type="AlphaFoldDB" id="A0A084IL69"/>
<comment type="caution">
    <text evidence="2">The sequence shown here is derived from an EMBL/GenBank/DDBJ whole genome shotgun (WGS) entry which is preliminary data.</text>
</comment>
<sequence length="326" mass="36145">MLRAVFRFGVVVSKNIAIFCDGTNDQFGSVTTNVVHLLRLSERDSDRQRTFYEPGVGTFGANLFSVNIGTFLGKLLGAAFGYGLAQNLTRAYRYVVETHEPGDRVFIFGFSRGAFTARSLARLLDAGGLPEPGDSRQLERIVETYLVDGADALSRYDNARVCRPHFVGVWDTVAALGVLLRWHRFDDRCLSPGVAHAAQALAIDEQRAAFEPTLWAEPEADQSIHQVWFAGVHSDIGGGYRDRGLADITLYWMLGQARRCGLHLAPHADPDRPGDALGRRHDSYVGCWRWLGRHRRRVPPNASIHASVRTRMQACPAYAPGNLPGR</sequence>
<organism evidence="2 3">
    <name type="scientific">Salinisphaera hydrothermalis (strain C41B8)</name>
    <dbReference type="NCBI Taxonomy" id="1304275"/>
    <lineage>
        <taxon>Bacteria</taxon>
        <taxon>Pseudomonadati</taxon>
        <taxon>Pseudomonadota</taxon>
        <taxon>Gammaproteobacteria</taxon>
        <taxon>Salinisphaerales</taxon>
        <taxon>Salinisphaeraceae</taxon>
        <taxon>Salinisphaera</taxon>
    </lineage>
</organism>
<proteinExistence type="predicted"/>
<protein>
    <recommendedName>
        <fullName evidence="1">T6SS Phospholipase effector Tle1-like catalytic domain-containing protein</fullName>
    </recommendedName>
</protein>
<dbReference type="PANTHER" id="PTHR33840">
    <property type="match status" value="1"/>
</dbReference>
<dbReference type="EMBL" id="APNK01000012">
    <property type="protein sequence ID" value="KEZ77453.1"/>
    <property type="molecule type" value="Genomic_DNA"/>
</dbReference>
<dbReference type="PANTHER" id="PTHR33840:SF1">
    <property type="entry name" value="TLE1 PHOSPHOLIPASE DOMAIN-CONTAINING PROTEIN"/>
    <property type="match status" value="1"/>
</dbReference>
<keyword evidence="3" id="KW-1185">Reference proteome</keyword>
<evidence type="ECO:0000313" key="3">
    <source>
        <dbReference type="Proteomes" id="UP000028302"/>
    </source>
</evidence>
<name>A0A084IL69_SALHC</name>
<dbReference type="InterPro" id="IPR029058">
    <property type="entry name" value="AB_hydrolase_fold"/>
</dbReference>
<dbReference type="Pfam" id="PF09994">
    <property type="entry name" value="T6SS_Tle1-like_cat"/>
    <property type="match status" value="1"/>
</dbReference>
<accession>A0A084IL69</accession>
<dbReference type="STRING" id="1304275.C41B8_09641"/>
<dbReference type="PATRIC" id="fig|1304275.5.peg.1965"/>
<dbReference type="SUPFAM" id="SSF53474">
    <property type="entry name" value="alpha/beta-Hydrolases"/>
    <property type="match status" value="1"/>
</dbReference>
<evidence type="ECO:0000313" key="2">
    <source>
        <dbReference type="EMBL" id="KEZ77453.1"/>
    </source>
</evidence>
<dbReference type="InterPro" id="IPR018712">
    <property type="entry name" value="Tle1-like_cat"/>
</dbReference>
<dbReference type="eggNOG" id="COG3673">
    <property type="taxonomic scope" value="Bacteria"/>
</dbReference>
<dbReference type="Proteomes" id="UP000028302">
    <property type="component" value="Unassembled WGS sequence"/>
</dbReference>